<evidence type="ECO:0000313" key="3">
    <source>
        <dbReference type="EMBL" id="SMY05108.1"/>
    </source>
</evidence>
<dbReference type="Proteomes" id="UP000234433">
    <property type="component" value="Unassembled WGS sequence"/>
</dbReference>
<proteinExistence type="predicted"/>
<sequence>MIDTELERRKTLATAGQKLDTIVREVLTAEGVEQGEEWESGKSYPKSWTVTRDGITYTSQIPNNVWPPGDTNDPQTGRWWKPETTDEAAEENIWAEWVDVVVGEVWEYEGDDYKVLQAHTTQPGWEPPNAPALWEKVK</sequence>
<evidence type="ECO:0000313" key="4">
    <source>
        <dbReference type="Proteomes" id="UP000234433"/>
    </source>
</evidence>
<dbReference type="GO" id="GO:0005576">
    <property type="term" value="C:extracellular region"/>
    <property type="evidence" value="ECO:0007669"/>
    <property type="project" value="InterPro"/>
</dbReference>
<protein>
    <recommendedName>
        <fullName evidence="2">Chitin-binding type-3 domain-containing protein</fullName>
    </recommendedName>
</protein>
<reference evidence="3 4" key="1">
    <citation type="submission" date="2017-03" db="EMBL/GenBank/DDBJ databases">
        <authorList>
            <person name="Afonso C.L."/>
            <person name="Miller P.J."/>
            <person name="Scott M.A."/>
            <person name="Spackman E."/>
            <person name="Goraichik I."/>
            <person name="Dimitrov K.M."/>
            <person name="Suarez D.L."/>
            <person name="Swayne D.E."/>
        </authorList>
    </citation>
    <scope>NUCLEOTIDE SEQUENCE [LARGE SCALE GENOMIC DNA]</scope>
    <source>
        <strain evidence="3 4">CNRZ 918</strain>
    </source>
</reference>
<dbReference type="SUPFAM" id="SSF51055">
    <property type="entry name" value="Carbohydrate binding domain"/>
    <property type="match status" value="1"/>
</dbReference>
<evidence type="ECO:0000256" key="1">
    <source>
        <dbReference type="ARBA" id="ARBA00022801"/>
    </source>
</evidence>
<name>A0A2H1KZL4_9MICO</name>
<dbReference type="Gene3D" id="2.10.10.20">
    <property type="entry name" value="Carbohydrate-binding module superfamily 5/12"/>
    <property type="match status" value="1"/>
</dbReference>
<organism evidence="3 4">
    <name type="scientific">Brevibacterium antiquum CNRZ 918</name>
    <dbReference type="NCBI Taxonomy" id="1255637"/>
    <lineage>
        <taxon>Bacteria</taxon>
        <taxon>Bacillati</taxon>
        <taxon>Actinomycetota</taxon>
        <taxon>Actinomycetes</taxon>
        <taxon>Micrococcales</taxon>
        <taxon>Brevibacteriaceae</taxon>
        <taxon>Brevibacterium</taxon>
    </lineage>
</organism>
<evidence type="ECO:0000259" key="2">
    <source>
        <dbReference type="Pfam" id="PF02839"/>
    </source>
</evidence>
<dbReference type="Pfam" id="PF02839">
    <property type="entry name" value="CBM_5_12"/>
    <property type="match status" value="1"/>
</dbReference>
<dbReference type="InterPro" id="IPR003610">
    <property type="entry name" value="CBM5/12"/>
</dbReference>
<dbReference type="InterPro" id="IPR036573">
    <property type="entry name" value="CBM_sf_5/12"/>
</dbReference>
<dbReference type="GO" id="GO:0004553">
    <property type="term" value="F:hydrolase activity, hydrolyzing O-glycosyl compounds"/>
    <property type="evidence" value="ECO:0007669"/>
    <property type="project" value="InterPro"/>
</dbReference>
<gene>
    <name evidence="3" type="ORF">BANT918_03266</name>
</gene>
<feature type="domain" description="Chitin-binding type-3" evidence="2">
    <location>
        <begin position="94"/>
        <end position="135"/>
    </location>
</feature>
<dbReference type="GO" id="GO:0030246">
    <property type="term" value="F:carbohydrate binding"/>
    <property type="evidence" value="ECO:0007669"/>
    <property type="project" value="InterPro"/>
</dbReference>
<dbReference type="RefSeq" id="WP_101621151.1">
    <property type="nucleotide sequence ID" value="NZ_FXZD01000020.1"/>
</dbReference>
<keyword evidence="1" id="KW-0378">Hydrolase</keyword>
<accession>A0A2H1KZL4</accession>
<dbReference type="CDD" id="cd12214">
    <property type="entry name" value="ChiA1_BD"/>
    <property type="match status" value="1"/>
</dbReference>
<dbReference type="AlphaFoldDB" id="A0A2H1KZL4"/>
<dbReference type="EMBL" id="FXZD01000020">
    <property type="protein sequence ID" value="SMY05108.1"/>
    <property type="molecule type" value="Genomic_DNA"/>
</dbReference>
<dbReference type="GO" id="GO:0005975">
    <property type="term" value="P:carbohydrate metabolic process"/>
    <property type="evidence" value="ECO:0007669"/>
    <property type="project" value="InterPro"/>
</dbReference>